<dbReference type="InterPro" id="IPR001789">
    <property type="entry name" value="Sig_transdc_resp-reg_receiver"/>
</dbReference>
<name>A0A4Z0W1F6_9BACT</name>
<dbReference type="PROSITE" id="PS50110">
    <property type="entry name" value="RESPONSE_REGULATORY"/>
    <property type="match status" value="1"/>
</dbReference>
<feature type="domain" description="Response regulatory" evidence="2">
    <location>
        <begin position="6"/>
        <end position="129"/>
    </location>
</feature>
<dbReference type="Pfam" id="PF00072">
    <property type="entry name" value="Response_reg"/>
    <property type="match status" value="1"/>
</dbReference>
<accession>A0A4Z0W1F6</accession>
<gene>
    <name evidence="3" type="ORF">E4650_04785</name>
</gene>
<proteinExistence type="predicted"/>
<dbReference type="EMBL" id="SRME01000002">
    <property type="protein sequence ID" value="TGG88362.1"/>
    <property type="molecule type" value="Genomic_DNA"/>
</dbReference>
<evidence type="ECO:0000313" key="3">
    <source>
        <dbReference type="EMBL" id="TGG88362.1"/>
    </source>
</evidence>
<reference evidence="3 4" key="1">
    <citation type="submission" date="2019-04" db="EMBL/GenBank/DDBJ databases">
        <title>Draft genome sequence data and analysis of a Fermenting Bacterium, Geotoga petraea strain HO-Geo1, isolated from heavy-oil petroleum reservoir in Russia.</title>
        <authorList>
            <person name="Grouzdev D.S."/>
            <person name="Semenova E.M."/>
            <person name="Sokolova D.S."/>
            <person name="Tourova T.P."/>
            <person name="Poltaraus A.B."/>
            <person name="Nazina T.N."/>
        </authorList>
    </citation>
    <scope>NUCLEOTIDE SEQUENCE [LARGE SCALE GENOMIC DNA]</scope>
    <source>
        <strain evidence="3 4">HO-Geo1</strain>
    </source>
</reference>
<sequence length="208" mass="24804">MIKENEVLIIENDDSIIRLYKRMVENSVQGQIHIKVLHDIESIDKFIEEFNIDEKGKYSLIISEIELNGNEITSRLEKIKLLLRNTHLYVISNNITIERLKSCLKFGADDWIEKPVTNEEFDRIMYNSLFKGYYYEKRIEDIKNEIINLNSENKIKYYKLKNKILDLLWEFPSNPIGHYLLAELYNKTEKKKLAKKHYNAANQLNNEE</sequence>
<comment type="caution">
    <text evidence="1">Lacks conserved residue(s) required for the propagation of feature annotation.</text>
</comment>
<dbReference type="GO" id="GO:0000160">
    <property type="term" value="P:phosphorelay signal transduction system"/>
    <property type="evidence" value="ECO:0007669"/>
    <property type="project" value="InterPro"/>
</dbReference>
<organism evidence="3 4">
    <name type="scientific">Geotoga petraea</name>
    <dbReference type="NCBI Taxonomy" id="28234"/>
    <lineage>
        <taxon>Bacteria</taxon>
        <taxon>Thermotogati</taxon>
        <taxon>Thermotogota</taxon>
        <taxon>Thermotogae</taxon>
        <taxon>Petrotogales</taxon>
        <taxon>Petrotogaceae</taxon>
        <taxon>Geotoga</taxon>
    </lineage>
</organism>
<protein>
    <submittedName>
        <fullName evidence="3">Response regulator</fullName>
    </submittedName>
</protein>
<dbReference type="CDD" id="cd00156">
    <property type="entry name" value="REC"/>
    <property type="match status" value="1"/>
</dbReference>
<dbReference type="Gene3D" id="3.40.50.2300">
    <property type="match status" value="1"/>
</dbReference>
<dbReference type="OrthoDB" id="44510at2"/>
<dbReference type="InterPro" id="IPR011006">
    <property type="entry name" value="CheY-like_superfamily"/>
</dbReference>
<dbReference type="AlphaFoldDB" id="A0A4Z0W1F6"/>
<dbReference type="RefSeq" id="WP_135402750.1">
    <property type="nucleotide sequence ID" value="NZ_SRME01000002.1"/>
</dbReference>
<dbReference type="Proteomes" id="UP000297288">
    <property type="component" value="Unassembled WGS sequence"/>
</dbReference>
<dbReference type="SUPFAM" id="SSF52172">
    <property type="entry name" value="CheY-like"/>
    <property type="match status" value="1"/>
</dbReference>
<evidence type="ECO:0000259" key="2">
    <source>
        <dbReference type="PROSITE" id="PS50110"/>
    </source>
</evidence>
<evidence type="ECO:0000256" key="1">
    <source>
        <dbReference type="PROSITE-ProRule" id="PRU00169"/>
    </source>
</evidence>
<comment type="caution">
    <text evidence="3">The sequence shown here is derived from an EMBL/GenBank/DDBJ whole genome shotgun (WGS) entry which is preliminary data.</text>
</comment>
<evidence type="ECO:0000313" key="4">
    <source>
        <dbReference type="Proteomes" id="UP000297288"/>
    </source>
</evidence>